<evidence type="ECO:0000259" key="9">
    <source>
        <dbReference type="Pfam" id="PF04290"/>
    </source>
</evidence>
<evidence type="ECO:0000256" key="3">
    <source>
        <dbReference type="ARBA" id="ARBA00022475"/>
    </source>
</evidence>
<dbReference type="PANTHER" id="PTHR35011:SF10">
    <property type="entry name" value="TRAP TRANSPORTER SMALL PERMEASE PROTEIN"/>
    <property type="match status" value="1"/>
</dbReference>
<organism evidence="10">
    <name type="scientific">Fervidicoccus fontis</name>
    <dbReference type="NCBI Taxonomy" id="683846"/>
    <lineage>
        <taxon>Archaea</taxon>
        <taxon>Thermoproteota</taxon>
        <taxon>Thermoprotei</taxon>
        <taxon>Fervidicoccales</taxon>
        <taxon>Fervidicoccaceae</taxon>
        <taxon>Fervidicoccus</taxon>
    </lineage>
</organism>
<keyword evidence="4" id="KW-0997">Cell inner membrane</keyword>
<feature type="domain" description="Tripartite ATP-independent periplasmic transporters DctQ component" evidence="9">
    <location>
        <begin position="28"/>
        <end position="158"/>
    </location>
</feature>
<dbReference type="EMBL" id="DRZC01000018">
    <property type="protein sequence ID" value="HHQ80073.1"/>
    <property type="molecule type" value="Genomic_DNA"/>
</dbReference>
<dbReference type="InterPro" id="IPR007387">
    <property type="entry name" value="TRAP_DctQ"/>
</dbReference>
<evidence type="ECO:0000256" key="6">
    <source>
        <dbReference type="ARBA" id="ARBA00022989"/>
    </source>
</evidence>
<comment type="caution">
    <text evidence="10">The sequence shown here is derived from an EMBL/GenBank/DDBJ whole genome shotgun (WGS) entry which is preliminary data.</text>
</comment>
<protein>
    <submittedName>
        <fullName evidence="10">TRAP transporter small permease</fullName>
    </submittedName>
</protein>
<evidence type="ECO:0000256" key="2">
    <source>
        <dbReference type="ARBA" id="ARBA00022448"/>
    </source>
</evidence>
<feature type="transmembrane region" description="Helical" evidence="8">
    <location>
        <begin position="88"/>
        <end position="110"/>
    </location>
</feature>
<accession>A0A7J3ZJ38</accession>
<dbReference type="GO" id="GO:0005886">
    <property type="term" value="C:plasma membrane"/>
    <property type="evidence" value="ECO:0007669"/>
    <property type="project" value="UniProtKB-SubCell"/>
</dbReference>
<keyword evidence="5 8" id="KW-0812">Transmembrane</keyword>
<evidence type="ECO:0000256" key="1">
    <source>
        <dbReference type="ARBA" id="ARBA00004429"/>
    </source>
</evidence>
<name>A0A7J3ZJ38_9CREN</name>
<dbReference type="PANTHER" id="PTHR35011">
    <property type="entry name" value="2,3-DIKETO-L-GULONATE TRAP TRANSPORTER SMALL PERMEASE PROTEIN YIAM"/>
    <property type="match status" value="1"/>
</dbReference>
<dbReference type="GO" id="GO:0015740">
    <property type="term" value="P:C4-dicarboxylate transport"/>
    <property type="evidence" value="ECO:0007669"/>
    <property type="project" value="TreeGrafter"/>
</dbReference>
<dbReference type="GO" id="GO:0022857">
    <property type="term" value="F:transmembrane transporter activity"/>
    <property type="evidence" value="ECO:0007669"/>
    <property type="project" value="TreeGrafter"/>
</dbReference>
<evidence type="ECO:0000313" key="10">
    <source>
        <dbReference type="EMBL" id="HHQ80073.1"/>
    </source>
</evidence>
<keyword evidence="6 8" id="KW-1133">Transmembrane helix</keyword>
<keyword evidence="2" id="KW-0813">Transport</keyword>
<comment type="subcellular location">
    <subcellularLocation>
        <location evidence="1">Cell inner membrane</location>
        <topology evidence="1">Multi-pass membrane protein</topology>
    </subcellularLocation>
</comment>
<proteinExistence type="predicted"/>
<evidence type="ECO:0000256" key="7">
    <source>
        <dbReference type="ARBA" id="ARBA00023136"/>
    </source>
</evidence>
<evidence type="ECO:0000256" key="8">
    <source>
        <dbReference type="SAM" id="Phobius"/>
    </source>
</evidence>
<feature type="transmembrane region" description="Helical" evidence="8">
    <location>
        <begin position="130"/>
        <end position="155"/>
    </location>
</feature>
<feature type="transmembrane region" description="Helical" evidence="8">
    <location>
        <begin position="46"/>
        <end position="67"/>
    </location>
</feature>
<keyword evidence="3" id="KW-1003">Cell membrane</keyword>
<evidence type="ECO:0000256" key="5">
    <source>
        <dbReference type="ARBA" id="ARBA00022692"/>
    </source>
</evidence>
<dbReference type="AlphaFoldDB" id="A0A7J3ZJ38"/>
<evidence type="ECO:0000256" key="4">
    <source>
        <dbReference type="ARBA" id="ARBA00022519"/>
    </source>
</evidence>
<gene>
    <name evidence="10" type="ORF">ENM78_01205</name>
</gene>
<feature type="transmembrane region" description="Helical" evidence="8">
    <location>
        <begin position="20"/>
        <end position="40"/>
    </location>
</feature>
<dbReference type="Pfam" id="PF04290">
    <property type="entry name" value="DctQ"/>
    <property type="match status" value="1"/>
</dbReference>
<sequence length="161" mass="17992">MKALIRAINTISEAVGKLSIALLLVALVSILYGIFARTVLDRSAFWQIPLAIYVTLAMAYLAAGYGQKHGVHVAVHALLNRLPVRVRGYVRIATTLLAILTFTVMGWKTLEYTVEVYRKGWITYGMFEVPLWLLYLSIAAGLFLLVAQMVVDLIVQLKRPE</sequence>
<dbReference type="InterPro" id="IPR055348">
    <property type="entry name" value="DctQ"/>
</dbReference>
<keyword evidence="7 8" id="KW-0472">Membrane</keyword>
<reference evidence="10" key="1">
    <citation type="journal article" date="2020" name="mSystems">
        <title>Genome- and Community-Level Interaction Insights into Carbon Utilization and Element Cycling Functions of Hydrothermarchaeota in Hydrothermal Sediment.</title>
        <authorList>
            <person name="Zhou Z."/>
            <person name="Liu Y."/>
            <person name="Xu W."/>
            <person name="Pan J."/>
            <person name="Luo Z.H."/>
            <person name="Li M."/>
        </authorList>
    </citation>
    <scope>NUCLEOTIDE SEQUENCE [LARGE SCALE GENOMIC DNA]</scope>
    <source>
        <strain evidence="10">SpSt-1116</strain>
    </source>
</reference>